<keyword evidence="5" id="KW-1185">Reference proteome</keyword>
<dbReference type="OrthoDB" id="3057168at2759"/>
<proteinExistence type="predicted"/>
<dbReference type="RefSeq" id="XP_025352240.1">
    <property type="nucleotide sequence ID" value="XM_025501927.1"/>
</dbReference>
<dbReference type="Pfam" id="PF09994">
    <property type="entry name" value="T6SS_Tle1-like_cat"/>
    <property type="match status" value="1"/>
</dbReference>
<dbReference type="AlphaFoldDB" id="A0A316V4J5"/>
<keyword evidence="2" id="KW-0472">Membrane</keyword>
<dbReference type="PANTHER" id="PTHR33840">
    <property type="match status" value="1"/>
</dbReference>
<dbReference type="InterPro" id="IPR018712">
    <property type="entry name" value="Tle1-like_cat"/>
</dbReference>
<dbReference type="GeneID" id="37023708"/>
<feature type="transmembrane region" description="Helical" evidence="2">
    <location>
        <begin position="521"/>
        <end position="541"/>
    </location>
</feature>
<accession>A0A316V4J5</accession>
<evidence type="ECO:0000259" key="3">
    <source>
        <dbReference type="Pfam" id="PF09994"/>
    </source>
</evidence>
<name>A0A316V4J5_9BASI</name>
<keyword evidence="2" id="KW-0812">Transmembrane</keyword>
<evidence type="ECO:0000256" key="2">
    <source>
        <dbReference type="SAM" id="Phobius"/>
    </source>
</evidence>
<reference evidence="4 5" key="1">
    <citation type="journal article" date="2018" name="Mol. Biol. Evol.">
        <title>Broad Genomic Sampling Reveals a Smut Pathogenic Ancestry of the Fungal Clade Ustilaginomycotina.</title>
        <authorList>
            <person name="Kijpornyongpan T."/>
            <person name="Mondo S.J."/>
            <person name="Barry K."/>
            <person name="Sandor L."/>
            <person name="Lee J."/>
            <person name="Lipzen A."/>
            <person name="Pangilinan J."/>
            <person name="LaButti K."/>
            <person name="Hainaut M."/>
            <person name="Henrissat B."/>
            <person name="Grigoriev I.V."/>
            <person name="Spatafora J.W."/>
            <person name="Aime M.C."/>
        </authorList>
    </citation>
    <scope>NUCLEOTIDE SEQUENCE [LARGE SCALE GENOMIC DNA]</scope>
    <source>
        <strain evidence="4 5">MCA 3882</strain>
    </source>
</reference>
<evidence type="ECO:0000313" key="5">
    <source>
        <dbReference type="Proteomes" id="UP000245771"/>
    </source>
</evidence>
<feature type="domain" description="T6SS Phospholipase effector Tle1-like catalytic" evidence="3">
    <location>
        <begin position="11"/>
        <end position="348"/>
    </location>
</feature>
<organism evidence="4 5">
    <name type="scientific">Meira miltonrushii</name>
    <dbReference type="NCBI Taxonomy" id="1280837"/>
    <lineage>
        <taxon>Eukaryota</taxon>
        <taxon>Fungi</taxon>
        <taxon>Dikarya</taxon>
        <taxon>Basidiomycota</taxon>
        <taxon>Ustilaginomycotina</taxon>
        <taxon>Exobasidiomycetes</taxon>
        <taxon>Exobasidiales</taxon>
        <taxon>Brachybasidiaceae</taxon>
        <taxon>Meira</taxon>
    </lineage>
</organism>
<gene>
    <name evidence="4" type="ORF">FA14DRAFT_192221</name>
</gene>
<protein>
    <recommendedName>
        <fullName evidence="3">T6SS Phospholipase effector Tle1-like catalytic domain-containing protein</fullName>
    </recommendedName>
</protein>
<evidence type="ECO:0000313" key="4">
    <source>
        <dbReference type="EMBL" id="PWN31938.1"/>
    </source>
</evidence>
<dbReference type="InterPro" id="IPR029058">
    <property type="entry name" value="AB_hydrolase_fold"/>
</dbReference>
<sequence length="636" mass="73582">MVVEHPNRQPKRIVVLCDGTWQARESVVKPLHLDNYITPVWNQLWFTNVALLGQCIKPYAVTPSGETIEQVVFYQEGIGASNYLFVKGIEGAFGISLRDKVREAYNFISDNYSKGDQIYLFGFSRGAYVARTVASLINYIGILTRDECAISLTTLVEAFFLRDPSLPRTIERAEETVFKALGRWPCRNAMISARTKEKRAKSRVGGPKEWLVRLFAEDFHPNALQEVKCRHPVVDDVPIEVVGVWDTVGAYGVPGTFGNQNERQYYSFFDPMLAPNIRHAYHALSLGEDREDFTPTVWYVPEQEEKEDEEMRKGQHLQQMWFQGTHSDVGGGHSWHGLSDIALAWMISKMVDVDPKRDPIPLLDIDIEAAKKLRDVRLPWAMQPQHRERPPIMFQLTRHVREWNLPKNIVWGGSVNKESTREHIHHSVVVGGQYDPFKSSQFESLMKTRPSKLKNMWTEASNEENLGLAEKALRWEDTESYQARVDPEHSKLFARLKDNRLQFPLNDPQSQPSRPPFIPKFSWHFFVFLAYLPAVIFANLLNFRVIFRTRHLIPRDNLFPPLVLVFLKRFDTNYERANEKKYEHQILNIPKDDKEGTTKRKAIMNVPEQVPKRHATPLKQKPDQVAYTPLEQIPIQ</sequence>
<dbReference type="PANTHER" id="PTHR33840:SF1">
    <property type="entry name" value="TLE1 PHOSPHOLIPASE DOMAIN-CONTAINING PROTEIN"/>
    <property type="match status" value="1"/>
</dbReference>
<dbReference type="STRING" id="1280837.A0A316V4J5"/>
<dbReference type="EMBL" id="KZ819606">
    <property type="protein sequence ID" value="PWN31938.1"/>
    <property type="molecule type" value="Genomic_DNA"/>
</dbReference>
<dbReference type="SUPFAM" id="SSF53474">
    <property type="entry name" value="alpha/beta-Hydrolases"/>
    <property type="match status" value="1"/>
</dbReference>
<dbReference type="Proteomes" id="UP000245771">
    <property type="component" value="Unassembled WGS sequence"/>
</dbReference>
<dbReference type="InParanoid" id="A0A316V4J5"/>
<keyword evidence="2" id="KW-1133">Transmembrane helix</keyword>
<feature type="region of interest" description="Disordered" evidence="1">
    <location>
        <begin position="604"/>
        <end position="623"/>
    </location>
</feature>
<evidence type="ECO:0000256" key="1">
    <source>
        <dbReference type="SAM" id="MobiDB-lite"/>
    </source>
</evidence>